<accession>A0ABP0J107</accession>
<evidence type="ECO:0000256" key="2">
    <source>
        <dbReference type="SAM" id="SignalP"/>
    </source>
</evidence>
<organism evidence="3 4">
    <name type="scientific">Durusdinium trenchii</name>
    <dbReference type="NCBI Taxonomy" id="1381693"/>
    <lineage>
        <taxon>Eukaryota</taxon>
        <taxon>Sar</taxon>
        <taxon>Alveolata</taxon>
        <taxon>Dinophyceae</taxon>
        <taxon>Suessiales</taxon>
        <taxon>Symbiodiniaceae</taxon>
        <taxon>Durusdinium</taxon>
    </lineage>
</organism>
<feature type="chain" id="PRO_5045037262" evidence="2">
    <location>
        <begin position="26"/>
        <end position="652"/>
    </location>
</feature>
<evidence type="ECO:0000256" key="1">
    <source>
        <dbReference type="SAM" id="Coils"/>
    </source>
</evidence>
<keyword evidence="2" id="KW-0732">Signal</keyword>
<sequence>MTALFVNSMRAPALGALALVALASALREEQAGGTRKDVPRRCSKGWSLGGSECCSCGDRMGSGVDQDLEVVLDHCEWEDGDAIASKTCCPVWTRDCKENEPEFKKGLKRDCVVTPEDCAQAQCADVAQQLRSAKKALKALIPSKSKRPSSSTLKSFVTGKSNAGKTCHCGCGEISSLDPLQCQNSNDASWEMYCRKTRPCCSDPVKDCKEEDPWPKALEISQEVEELESLWKECFKSCKVAQQDACVEDLKAEATSQKSGWTSKLLGKKKKSNQEVTVEEYYAKLSKKVEAKELDREKFIQELRARDKARNRAKNAERREQWKKEQFVKLSNFVAGVGSAVKDLQGKDCCKCQMIEKNKFSFLTGGTLVTDFCSAASCDSYQGKCSKTSKNFCKRSTACPADHAYYARALGSVAACRSWEHEEVTAGLVLLSISLAPVLKAPDRSTWGRPQFGPRTRGPGCDPWRPDQWPRAGCVEPKYVGLTPQEVAFAEEVLHEAREKVPMDQHGPDAGLVAPALRRLHEVVEADDFEALPAAISAAEAVGVEVSELRFARAVLQQRKELRRTKASEALQRVVASGSATTAVKLTTALAMAKVAGVCARDLNAAEELLKTIREADLRHPRKSALACAHSRPKEGKCLRFAPEVETVFFSA</sequence>
<dbReference type="EMBL" id="CAXAMN010004158">
    <property type="protein sequence ID" value="CAK9008041.1"/>
    <property type="molecule type" value="Genomic_DNA"/>
</dbReference>
<feature type="coiled-coil region" evidence="1">
    <location>
        <begin position="282"/>
        <end position="326"/>
    </location>
</feature>
<name>A0ABP0J107_9DINO</name>
<keyword evidence="4" id="KW-1185">Reference proteome</keyword>
<comment type="caution">
    <text evidence="3">The sequence shown here is derived from an EMBL/GenBank/DDBJ whole genome shotgun (WGS) entry which is preliminary data.</text>
</comment>
<protein>
    <submittedName>
        <fullName evidence="3">Uncharacterized protein</fullName>
    </submittedName>
</protein>
<keyword evidence="1" id="KW-0175">Coiled coil</keyword>
<gene>
    <name evidence="3" type="ORF">CCMP2556_LOCUS9098</name>
</gene>
<reference evidence="3 4" key="1">
    <citation type="submission" date="2024-02" db="EMBL/GenBank/DDBJ databases">
        <authorList>
            <person name="Chen Y."/>
            <person name="Shah S."/>
            <person name="Dougan E. K."/>
            <person name="Thang M."/>
            <person name="Chan C."/>
        </authorList>
    </citation>
    <scope>NUCLEOTIDE SEQUENCE [LARGE SCALE GENOMIC DNA]</scope>
</reference>
<dbReference type="Proteomes" id="UP001642484">
    <property type="component" value="Unassembled WGS sequence"/>
</dbReference>
<evidence type="ECO:0000313" key="3">
    <source>
        <dbReference type="EMBL" id="CAK9008041.1"/>
    </source>
</evidence>
<proteinExistence type="predicted"/>
<feature type="signal peptide" evidence="2">
    <location>
        <begin position="1"/>
        <end position="25"/>
    </location>
</feature>
<evidence type="ECO:0000313" key="4">
    <source>
        <dbReference type="Proteomes" id="UP001642484"/>
    </source>
</evidence>